<evidence type="ECO:0000313" key="3">
    <source>
        <dbReference type="EMBL" id="KAA6402754.1"/>
    </source>
</evidence>
<proteinExistence type="predicted"/>
<name>A0A5J4X6F6_9EUKA</name>
<evidence type="ECO:0000256" key="1">
    <source>
        <dbReference type="SAM" id="Coils"/>
    </source>
</evidence>
<sequence>MDSSRIQLPTILDELQSIKKELHDLQNEGKRLSYLNIAYENQINAIQSDYIRQGQAVELEKRLKTWIDANISRSSEEIQMTQMEQQISKRVLLQTQQFINEGNTKKENETAKRLNQETSNTKDDVKRSIEQMKQWQKMLELQIEQLQTQFGSISVQLQETTHRIEQSQTQQQTQMQIITQSINKIKQQKSAFYDHSGLNSDNIQQLSPNSTPSKYQSSSPSTISELFKDLQLINSPISIINQTLLKHNDSPFRIDQNQTQRQQTNYTYSSSQSLAVNAQFENLNKQIQNMQAQLDAISSDICKGRQKQNQIEAQIFGIEDRLKDLERRVIFM</sequence>
<protein>
    <submittedName>
        <fullName evidence="3">Uncharacterized protein</fullName>
    </submittedName>
</protein>
<feature type="region of interest" description="Disordered" evidence="2">
    <location>
        <begin position="102"/>
        <end position="125"/>
    </location>
</feature>
<dbReference type="Proteomes" id="UP000324800">
    <property type="component" value="Unassembled WGS sequence"/>
</dbReference>
<evidence type="ECO:0000256" key="2">
    <source>
        <dbReference type="SAM" id="MobiDB-lite"/>
    </source>
</evidence>
<feature type="coiled-coil region" evidence="1">
    <location>
        <begin position="273"/>
        <end position="328"/>
    </location>
</feature>
<feature type="compositionally biased region" description="Basic and acidic residues" evidence="2">
    <location>
        <begin position="103"/>
        <end position="125"/>
    </location>
</feature>
<accession>A0A5J4X6F6</accession>
<organism evidence="3 4">
    <name type="scientific">Streblomastix strix</name>
    <dbReference type="NCBI Taxonomy" id="222440"/>
    <lineage>
        <taxon>Eukaryota</taxon>
        <taxon>Metamonada</taxon>
        <taxon>Preaxostyla</taxon>
        <taxon>Oxymonadida</taxon>
        <taxon>Streblomastigidae</taxon>
        <taxon>Streblomastix</taxon>
    </lineage>
</organism>
<evidence type="ECO:0000313" key="4">
    <source>
        <dbReference type="Proteomes" id="UP000324800"/>
    </source>
</evidence>
<comment type="caution">
    <text evidence="3">The sequence shown here is derived from an EMBL/GenBank/DDBJ whole genome shotgun (WGS) entry which is preliminary data.</text>
</comment>
<dbReference type="EMBL" id="SNRW01000190">
    <property type="protein sequence ID" value="KAA6402754.1"/>
    <property type="molecule type" value="Genomic_DNA"/>
</dbReference>
<keyword evidence="1" id="KW-0175">Coiled coil</keyword>
<reference evidence="3 4" key="1">
    <citation type="submission" date="2019-03" db="EMBL/GenBank/DDBJ databases">
        <title>Single cell metagenomics reveals metabolic interactions within the superorganism composed of flagellate Streblomastix strix and complex community of Bacteroidetes bacteria on its surface.</title>
        <authorList>
            <person name="Treitli S.C."/>
            <person name="Kolisko M."/>
            <person name="Husnik F."/>
            <person name="Keeling P."/>
            <person name="Hampl V."/>
        </authorList>
    </citation>
    <scope>NUCLEOTIDE SEQUENCE [LARGE SCALE GENOMIC DNA]</scope>
    <source>
        <strain evidence="3">ST1C</strain>
    </source>
</reference>
<gene>
    <name evidence="3" type="ORF">EZS28_001712</name>
</gene>
<dbReference type="AlphaFoldDB" id="A0A5J4X6F6"/>